<dbReference type="PIRSF" id="PIRSF029775">
    <property type="entry name" value="Isochor_pyr_lyas"/>
    <property type="match status" value="1"/>
</dbReference>
<reference evidence="4 5" key="1">
    <citation type="submission" date="2020-09" db="EMBL/GenBank/DDBJ databases">
        <title>Complete genome sequence of altererythrobacter flavus SS-21NJ, isolated from Dongying oil sludge in Shandong province.</title>
        <authorList>
            <person name="Sun S."/>
            <person name="Zhang Z."/>
        </authorList>
    </citation>
    <scope>NUCLEOTIDE SEQUENCE [LARGE SCALE GENOMIC DNA]</scope>
    <source>
        <strain evidence="4 5">SS-21NJ</strain>
    </source>
</reference>
<dbReference type="Pfam" id="PF01817">
    <property type="entry name" value="CM_2"/>
    <property type="match status" value="1"/>
</dbReference>
<name>A0ABX7K6H7_9SPHN</name>
<evidence type="ECO:0000313" key="5">
    <source>
        <dbReference type="Proteomes" id="UP000663637"/>
    </source>
</evidence>
<evidence type="ECO:0000256" key="2">
    <source>
        <dbReference type="ARBA" id="ARBA00023235"/>
    </source>
</evidence>
<dbReference type="InterPro" id="IPR051331">
    <property type="entry name" value="Chorismate_mutase-related"/>
</dbReference>
<dbReference type="EC" id="5.4.99.5" evidence="1"/>
<dbReference type="InterPro" id="IPR008241">
    <property type="entry name" value="Isochorismate_pyruvate-lyase"/>
</dbReference>
<proteinExistence type="predicted"/>
<dbReference type="InterPro" id="IPR036979">
    <property type="entry name" value="CM_dom_sf"/>
</dbReference>
<dbReference type="PANTHER" id="PTHR38041">
    <property type="entry name" value="CHORISMATE MUTASE"/>
    <property type="match status" value="1"/>
</dbReference>
<dbReference type="EMBL" id="CP061510">
    <property type="protein sequence ID" value="QSB43854.1"/>
    <property type="molecule type" value="Genomic_DNA"/>
</dbReference>
<organism evidence="4 5">
    <name type="scientific">Tsuneonella flava</name>
    <dbReference type="NCBI Taxonomy" id="2055955"/>
    <lineage>
        <taxon>Bacteria</taxon>
        <taxon>Pseudomonadati</taxon>
        <taxon>Pseudomonadota</taxon>
        <taxon>Alphaproteobacteria</taxon>
        <taxon>Sphingomonadales</taxon>
        <taxon>Erythrobacteraceae</taxon>
        <taxon>Tsuneonella</taxon>
    </lineage>
</organism>
<dbReference type="SMART" id="SM00830">
    <property type="entry name" value="CM_2"/>
    <property type="match status" value="1"/>
</dbReference>
<keyword evidence="2" id="KW-0413">Isomerase</keyword>
<keyword evidence="5" id="KW-1185">Reference proteome</keyword>
<dbReference type="RefSeq" id="WP_205441126.1">
    <property type="nucleotide sequence ID" value="NZ_CP061510.1"/>
</dbReference>
<dbReference type="Gene3D" id="1.20.59.10">
    <property type="entry name" value="Chorismate mutase"/>
    <property type="match status" value="1"/>
</dbReference>
<dbReference type="Proteomes" id="UP000663637">
    <property type="component" value="Chromosome"/>
</dbReference>
<evidence type="ECO:0000256" key="1">
    <source>
        <dbReference type="ARBA" id="ARBA00012404"/>
    </source>
</evidence>
<sequence>MEDAIKLPDVCETMADVRSGVDATDRALMELLDLRFGYMRAAARIKADREAVRDEERKAEVINNARTDAEERGLPASELADIWDKLVECSIAYELHRWDSTRRD</sequence>
<dbReference type="InterPro" id="IPR002701">
    <property type="entry name" value="CM_II_prokaryot"/>
</dbReference>
<feature type="domain" description="Chorismate mutase" evidence="3">
    <location>
        <begin position="8"/>
        <end position="98"/>
    </location>
</feature>
<gene>
    <name evidence="4" type="ORF">IDJ81_10890</name>
</gene>
<dbReference type="InterPro" id="IPR036263">
    <property type="entry name" value="Chorismate_II_sf"/>
</dbReference>
<accession>A0ABX7K6H7</accession>
<dbReference type="PANTHER" id="PTHR38041:SF1">
    <property type="entry name" value="CHORISMATE MUTASE"/>
    <property type="match status" value="1"/>
</dbReference>
<dbReference type="SUPFAM" id="SSF48600">
    <property type="entry name" value="Chorismate mutase II"/>
    <property type="match status" value="1"/>
</dbReference>
<evidence type="ECO:0000313" key="4">
    <source>
        <dbReference type="EMBL" id="QSB43854.1"/>
    </source>
</evidence>
<dbReference type="PROSITE" id="PS51168">
    <property type="entry name" value="CHORISMATE_MUT_2"/>
    <property type="match status" value="1"/>
</dbReference>
<evidence type="ECO:0000259" key="3">
    <source>
        <dbReference type="PROSITE" id="PS51168"/>
    </source>
</evidence>
<protein>
    <recommendedName>
        <fullName evidence="1">chorismate mutase</fullName>
        <ecNumber evidence="1">5.4.99.5</ecNumber>
    </recommendedName>
</protein>